<keyword evidence="2" id="KW-1185">Reference proteome</keyword>
<gene>
    <name evidence="1" type="ORF">TRAPUB_6066</name>
</gene>
<proteinExistence type="predicted"/>
<evidence type="ECO:0008006" key="3">
    <source>
        <dbReference type="Google" id="ProtNLM"/>
    </source>
</evidence>
<dbReference type="Proteomes" id="UP000184267">
    <property type="component" value="Unassembled WGS sequence"/>
</dbReference>
<dbReference type="OrthoDB" id="2724111at2759"/>
<evidence type="ECO:0000313" key="1">
    <source>
        <dbReference type="EMBL" id="OJT03288.1"/>
    </source>
</evidence>
<protein>
    <recommendedName>
        <fullName evidence="3">F-box domain-containing protein</fullName>
    </recommendedName>
</protein>
<dbReference type="OMA" id="RRLHVIQ"/>
<comment type="caution">
    <text evidence="1">The sequence shown here is derived from an EMBL/GenBank/DDBJ whole genome shotgun (WGS) entry which is preliminary data.</text>
</comment>
<dbReference type="EMBL" id="MNAD01001619">
    <property type="protein sequence ID" value="OJT03288.1"/>
    <property type="molecule type" value="Genomic_DNA"/>
</dbReference>
<accession>A0A1M2V6R1</accession>
<dbReference type="AlphaFoldDB" id="A0A1M2V6R1"/>
<name>A0A1M2V6R1_TRAPU</name>
<dbReference type="SUPFAM" id="SSF52047">
    <property type="entry name" value="RNI-like"/>
    <property type="match status" value="1"/>
</dbReference>
<evidence type="ECO:0000313" key="2">
    <source>
        <dbReference type="Proteomes" id="UP000184267"/>
    </source>
</evidence>
<sequence>MDRLPAELHGLIFSEACSDGGHTGRSLTLVSKTIRAISAPYVLHSVALYGSSQLSAFAAFLAQRDPEESHIRHLFLTDRRRVWMERGTGEDQAAWVTNRMKQEQHLKDSMRRADAEPIAQIMRAAAPRLRTLAFLLFDLYDEHTLPVHFPVLRELTLHASSLAWRGAPSLSACDTLRRLHVIQDFSFPRAAVKTIVGLAPRLTHLRISRITISRLSAGDLLAGLQRMLGEHAGPADAAQAAALPMFPSSLTLCIVQMGQQARYDNFGVLQILTSPTAYELKDIAMRDTRRRIVMLHPKLWDTGAFASYETDIEYYVGVRMDWEERLVGEEGAWALDPAGIFAMNGADEE</sequence>
<organism evidence="1 2">
    <name type="scientific">Trametes pubescens</name>
    <name type="common">White-rot fungus</name>
    <dbReference type="NCBI Taxonomy" id="154538"/>
    <lineage>
        <taxon>Eukaryota</taxon>
        <taxon>Fungi</taxon>
        <taxon>Dikarya</taxon>
        <taxon>Basidiomycota</taxon>
        <taxon>Agaricomycotina</taxon>
        <taxon>Agaricomycetes</taxon>
        <taxon>Polyporales</taxon>
        <taxon>Polyporaceae</taxon>
        <taxon>Trametes</taxon>
    </lineage>
</organism>
<reference evidence="1 2" key="1">
    <citation type="submission" date="2016-10" db="EMBL/GenBank/DDBJ databases">
        <title>Genome sequence of the basidiomycete white-rot fungus Trametes pubescens.</title>
        <authorList>
            <person name="Makela M.R."/>
            <person name="Granchi Z."/>
            <person name="Peng M."/>
            <person name="De Vries R.P."/>
            <person name="Grigoriev I."/>
            <person name="Riley R."/>
            <person name="Hilden K."/>
        </authorList>
    </citation>
    <scope>NUCLEOTIDE SEQUENCE [LARGE SCALE GENOMIC DNA]</scope>
    <source>
        <strain evidence="1 2">FBCC735</strain>
    </source>
</reference>
<dbReference type="STRING" id="154538.A0A1M2V6R1"/>